<dbReference type="NCBIfam" id="TIGR00574">
    <property type="entry name" value="dnl1"/>
    <property type="match status" value="1"/>
</dbReference>
<dbReference type="Gene3D" id="3.30.470.30">
    <property type="entry name" value="DNA ligase/mRNA capping enzyme"/>
    <property type="match status" value="1"/>
</dbReference>
<keyword evidence="11" id="KW-0131">Cell cycle</keyword>
<reference evidence="17" key="1">
    <citation type="journal article" date="2023" name="Insect Mol. Biol.">
        <title>Genome sequencing provides insights into the evolution of gene families encoding plant cell wall-degrading enzymes in longhorned beetles.</title>
        <authorList>
            <person name="Shin N.R."/>
            <person name="Okamura Y."/>
            <person name="Kirsch R."/>
            <person name="Pauchet Y."/>
        </authorList>
    </citation>
    <scope>NUCLEOTIDE SEQUENCE</scope>
    <source>
        <strain evidence="17">MMC_N1</strain>
    </source>
</reference>
<evidence type="ECO:0000256" key="9">
    <source>
        <dbReference type="ARBA" id="ARBA00023172"/>
    </source>
</evidence>
<dbReference type="InterPro" id="IPR012308">
    <property type="entry name" value="DNA_ligase_ATP-dep_N"/>
</dbReference>
<dbReference type="PROSITE" id="PS50160">
    <property type="entry name" value="DNA_LIGASE_A3"/>
    <property type="match status" value="1"/>
</dbReference>
<dbReference type="SUPFAM" id="SSF56091">
    <property type="entry name" value="DNA ligase/mRNA capping enzyme, catalytic domain"/>
    <property type="match status" value="1"/>
</dbReference>
<dbReference type="Pfam" id="PF04675">
    <property type="entry name" value="DNA_ligase_A_N"/>
    <property type="match status" value="1"/>
</dbReference>
<feature type="domain" description="ATP-dependent DNA ligase family profile" evidence="16">
    <location>
        <begin position="223"/>
        <end position="323"/>
    </location>
</feature>
<evidence type="ECO:0000256" key="12">
    <source>
        <dbReference type="ARBA" id="ARBA00034003"/>
    </source>
</evidence>
<dbReference type="InterPro" id="IPR012310">
    <property type="entry name" value="DNA_ligase_ATP-dep_cent"/>
</dbReference>
<keyword evidence="4" id="KW-0132">Cell division</keyword>
<evidence type="ECO:0000256" key="10">
    <source>
        <dbReference type="ARBA" id="ARBA00023204"/>
    </source>
</evidence>
<keyword evidence="10" id="KW-0234">DNA repair</keyword>
<evidence type="ECO:0000256" key="3">
    <source>
        <dbReference type="ARBA" id="ARBA00022598"/>
    </source>
</evidence>
<dbReference type="EC" id="6.5.1.1" evidence="2"/>
<keyword evidence="3" id="KW-0436">Ligase</keyword>
<evidence type="ECO:0000313" key="17">
    <source>
        <dbReference type="EMBL" id="KAJ8981391.1"/>
    </source>
</evidence>
<dbReference type="PANTHER" id="PTHR45674:SF4">
    <property type="entry name" value="DNA LIGASE 1"/>
    <property type="match status" value="1"/>
</dbReference>
<evidence type="ECO:0000256" key="1">
    <source>
        <dbReference type="ARBA" id="ARBA00007572"/>
    </source>
</evidence>
<comment type="catalytic activity">
    <reaction evidence="12">
        <text>ATP + (deoxyribonucleotide)n-3'-hydroxyl + 5'-phospho-(deoxyribonucleotide)m = (deoxyribonucleotide)n+m + AMP + diphosphate.</text>
        <dbReference type="EC" id="6.5.1.1"/>
    </reaction>
</comment>
<keyword evidence="7" id="KW-0227">DNA damage</keyword>
<dbReference type="EMBL" id="JAPWTJ010000185">
    <property type="protein sequence ID" value="KAJ8981391.1"/>
    <property type="molecule type" value="Genomic_DNA"/>
</dbReference>
<keyword evidence="6" id="KW-0547">Nucleotide-binding</keyword>
<name>A0ABQ9JT16_9CUCU</name>
<evidence type="ECO:0000256" key="2">
    <source>
        <dbReference type="ARBA" id="ARBA00012727"/>
    </source>
</evidence>
<keyword evidence="9" id="KW-0233">DNA recombination</keyword>
<comment type="similarity">
    <text evidence="1 15">Belongs to the ATP-dependent DNA ligase family.</text>
</comment>
<comment type="caution">
    <text evidence="17">The sequence shown here is derived from an EMBL/GenBank/DDBJ whole genome shotgun (WGS) entry which is preliminary data.</text>
</comment>
<evidence type="ECO:0000256" key="13">
    <source>
        <dbReference type="ARBA" id="ARBA00041131"/>
    </source>
</evidence>
<evidence type="ECO:0000256" key="14">
    <source>
        <dbReference type="ARBA" id="ARBA00041666"/>
    </source>
</evidence>
<dbReference type="CDD" id="cd07900">
    <property type="entry name" value="Adenylation_DNA_ligase_I_Euk"/>
    <property type="match status" value="1"/>
</dbReference>
<accession>A0ABQ9JT16</accession>
<evidence type="ECO:0000256" key="4">
    <source>
        <dbReference type="ARBA" id="ARBA00022618"/>
    </source>
</evidence>
<keyword evidence="5" id="KW-0235">DNA replication</keyword>
<dbReference type="InterPro" id="IPR000977">
    <property type="entry name" value="DNA_ligase_ATP-dep"/>
</dbReference>
<dbReference type="PANTHER" id="PTHR45674">
    <property type="entry name" value="DNA LIGASE 1/3 FAMILY MEMBER"/>
    <property type="match status" value="1"/>
</dbReference>
<dbReference type="Pfam" id="PF04679">
    <property type="entry name" value="DNA_ligase_A_C"/>
    <property type="match status" value="1"/>
</dbReference>
<evidence type="ECO:0000256" key="11">
    <source>
        <dbReference type="ARBA" id="ARBA00023306"/>
    </source>
</evidence>
<dbReference type="Proteomes" id="UP001162164">
    <property type="component" value="Unassembled WGS sequence"/>
</dbReference>
<dbReference type="Pfam" id="PF01068">
    <property type="entry name" value="DNA_ligase_A_M"/>
    <property type="match status" value="1"/>
</dbReference>
<dbReference type="SUPFAM" id="SSF117018">
    <property type="entry name" value="ATP-dependent DNA ligase DNA-binding domain"/>
    <property type="match status" value="1"/>
</dbReference>
<proteinExistence type="inferred from homology"/>
<dbReference type="Gene3D" id="3.30.1490.70">
    <property type="match status" value="1"/>
</dbReference>
<dbReference type="InterPro" id="IPR036599">
    <property type="entry name" value="DNA_ligase_N_sf"/>
</dbReference>
<evidence type="ECO:0000256" key="6">
    <source>
        <dbReference type="ARBA" id="ARBA00022741"/>
    </source>
</evidence>
<protein>
    <recommendedName>
        <fullName evidence="13">DNA ligase 1</fullName>
        <ecNumber evidence="2">6.5.1.1</ecNumber>
    </recommendedName>
    <alternativeName>
        <fullName evidence="14">DNA ligase I</fullName>
    </alternativeName>
</protein>
<dbReference type="Gene3D" id="2.40.50.140">
    <property type="entry name" value="Nucleic acid-binding proteins"/>
    <property type="match status" value="1"/>
</dbReference>
<evidence type="ECO:0000313" key="18">
    <source>
        <dbReference type="Proteomes" id="UP001162164"/>
    </source>
</evidence>
<dbReference type="InterPro" id="IPR012309">
    <property type="entry name" value="DNA_ligase_ATP-dep_C"/>
</dbReference>
<evidence type="ECO:0000259" key="16">
    <source>
        <dbReference type="PROSITE" id="PS50160"/>
    </source>
</evidence>
<gene>
    <name evidence="17" type="ORF">NQ317_002585</name>
</gene>
<evidence type="ECO:0000256" key="7">
    <source>
        <dbReference type="ARBA" id="ARBA00022763"/>
    </source>
</evidence>
<keyword evidence="18" id="KW-1185">Reference proteome</keyword>
<dbReference type="CDD" id="cd07969">
    <property type="entry name" value="OBF_DNA_ligase_I"/>
    <property type="match status" value="1"/>
</dbReference>
<keyword evidence="8" id="KW-0067">ATP-binding</keyword>
<sequence length="402" mass="45705">MFVACQNAEAKFLIRSLAGKLRIGLAEQSVLQALALACAMTPPNQEYPPKKLDVSKDMSAESFKSKCDNMALILKTAYCECPTYDKIVPVLLREGIEKLPEYCKLTPGIPLKPMLAHPTKGVQEVLQRFEGLKLHVNGNMAVKRAQIHIDGKDVYIFSRNQENNTSKYPDIISRLDGCKTEEVKSCILDCGAVAWDNEKKQILPFQILSTRKRKDANEADIKVQKTFHRKEELLKKYFKEVEGQWCFASYLDTSIMEEVQEYLDESVKDATYEIAKRSVNWLKLKKDYLESVGDTLDVVVVSGYIGKGKRTGHYGGYLLACYDNESEEFQSICKIGTGFSDEMLQTHSDFLKNPIIPQPKPYYRYDQSLEPDHWFDAVQVWEIKCADLSLSPVHRAAIGIEE</sequence>
<evidence type="ECO:0000256" key="15">
    <source>
        <dbReference type="RuleBase" id="RU004196"/>
    </source>
</evidence>
<organism evidence="17 18">
    <name type="scientific">Molorchus minor</name>
    <dbReference type="NCBI Taxonomy" id="1323400"/>
    <lineage>
        <taxon>Eukaryota</taxon>
        <taxon>Metazoa</taxon>
        <taxon>Ecdysozoa</taxon>
        <taxon>Arthropoda</taxon>
        <taxon>Hexapoda</taxon>
        <taxon>Insecta</taxon>
        <taxon>Pterygota</taxon>
        <taxon>Neoptera</taxon>
        <taxon>Endopterygota</taxon>
        <taxon>Coleoptera</taxon>
        <taxon>Polyphaga</taxon>
        <taxon>Cucujiformia</taxon>
        <taxon>Chrysomeloidea</taxon>
        <taxon>Cerambycidae</taxon>
        <taxon>Lamiinae</taxon>
        <taxon>Monochamini</taxon>
        <taxon>Molorchus</taxon>
    </lineage>
</organism>
<dbReference type="Gene3D" id="1.10.3260.10">
    <property type="entry name" value="DNA ligase, ATP-dependent, N-terminal domain"/>
    <property type="match status" value="1"/>
</dbReference>
<dbReference type="InterPro" id="IPR050191">
    <property type="entry name" value="ATP-dep_DNA_ligase"/>
</dbReference>
<evidence type="ECO:0000256" key="5">
    <source>
        <dbReference type="ARBA" id="ARBA00022705"/>
    </source>
</evidence>
<dbReference type="InterPro" id="IPR012340">
    <property type="entry name" value="NA-bd_OB-fold"/>
</dbReference>
<evidence type="ECO:0000256" key="8">
    <source>
        <dbReference type="ARBA" id="ARBA00022840"/>
    </source>
</evidence>
<dbReference type="SUPFAM" id="SSF50249">
    <property type="entry name" value="Nucleic acid-binding proteins"/>
    <property type="match status" value="1"/>
</dbReference>